<reference evidence="2 3" key="1">
    <citation type="submission" date="2018-02" db="EMBL/GenBank/DDBJ databases">
        <title>Complete genome of Nitrosopumilus oxyclinae HCE1.</title>
        <authorList>
            <person name="Qin W."/>
            <person name="Zheng Y."/>
            <person name="Stahl D.A."/>
        </authorList>
    </citation>
    <scope>NUCLEOTIDE SEQUENCE [LARGE SCALE GENOMIC DNA]</scope>
    <source>
        <strain evidence="2 3">HCE1</strain>
    </source>
</reference>
<accession>A0A7D5M2H2</accession>
<dbReference type="PANTHER" id="PTHR33490">
    <property type="entry name" value="BLR5614 PROTEIN-RELATED"/>
    <property type="match status" value="1"/>
</dbReference>
<dbReference type="InterPro" id="IPR038765">
    <property type="entry name" value="Papain-like_cys_pep_sf"/>
</dbReference>
<dbReference type="SUPFAM" id="SSF54001">
    <property type="entry name" value="Cysteine proteinases"/>
    <property type="match status" value="1"/>
</dbReference>
<dbReference type="KEGG" id="nox:C5F49_03215"/>
<proteinExistence type="predicted"/>
<dbReference type="AlphaFoldDB" id="A0A7D5M2H2"/>
<organism evidence="2 3">
    <name type="scientific">Nitrosopumilus oxyclinae</name>
    <dbReference type="NCBI Taxonomy" id="1959104"/>
    <lineage>
        <taxon>Archaea</taxon>
        <taxon>Nitrososphaerota</taxon>
        <taxon>Nitrososphaeria</taxon>
        <taxon>Nitrosopumilales</taxon>
        <taxon>Nitrosopumilaceae</taxon>
        <taxon>Nitrosopumilus</taxon>
    </lineage>
</organism>
<sequence length="297" mass="33811">MLWIRIFVSDFSLNSLKQNNYVLKVSVEYDVSYSYDNIVTINDNVLRVFPSKEFWQTPIDEQVTITPTGKELYYTDRFGNRNLRIKITEPHYSSYFKVISTVETTPYKVTVDDDISLPLDKSIFSPDVRTYLNASTLINPDMIRQRAPDIVDNVKTLKEALQVLTEWVTTNIEYVPASTTIQTKARESLAMGVGVCQDKAHILIGFLRSLGIPSRYVSGILVDTPGATHAWAEAYWPNVGWIPLDPTHNRSFDLEHYYVKYGHGRDYNDVSPITGSFESDSPNSLTQLNVIPTIIPQ</sequence>
<dbReference type="Pfam" id="PF01841">
    <property type="entry name" value="Transglut_core"/>
    <property type="match status" value="1"/>
</dbReference>
<dbReference type="Pfam" id="PF08379">
    <property type="entry name" value="Bact_transglu_N"/>
    <property type="match status" value="1"/>
</dbReference>
<protein>
    <recommendedName>
        <fullName evidence="1">Transglutaminase-like domain-containing protein</fullName>
    </recommendedName>
</protein>
<keyword evidence="3" id="KW-1185">Reference proteome</keyword>
<feature type="domain" description="Transglutaminase-like" evidence="1">
    <location>
        <begin position="188"/>
        <end position="248"/>
    </location>
</feature>
<evidence type="ECO:0000313" key="2">
    <source>
        <dbReference type="EMBL" id="QLH04435.1"/>
    </source>
</evidence>
<dbReference type="EMBL" id="CP026994">
    <property type="protein sequence ID" value="QLH04435.1"/>
    <property type="molecule type" value="Genomic_DNA"/>
</dbReference>
<dbReference type="PANTHER" id="PTHR33490:SF6">
    <property type="entry name" value="SLL1049 PROTEIN"/>
    <property type="match status" value="1"/>
</dbReference>
<dbReference type="Proteomes" id="UP000509441">
    <property type="component" value="Chromosome"/>
</dbReference>
<evidence type="ECO:0000313" key="3">
    <source>
        <dbReference type="Proteomes" id="UP000509441"/>
    </source>
</evidence>
<evidence type="ECO:0000259" key="1">
    <source>
        <dbReference type="SMART" id="SM00460"/>
    </source>
</evidence>
<gene>
    <name evidence="2" type="ORF">C5F49_03215</name>
</gene>
<name>A0A7D5M2H2_9ARCH</name>
<dbReference type="InterPro" id="IPR002931">
    <property type="entry name" value="Transglutaminase-like"/>
</dbReference>
<dbReference type="Gene3D" id="3.10.620.30">
    <property type="match status" value="1"/>
</dbReference>
<dbReference type="SMART" id="SM00460">
    <property type="entry name" value="TGc"/>
    <property type="match status" value="1"/>
</dbReference>
<dbReference type="InterPro" id="IPR013589">
    <property type="entry name" value="Bac_transglu_N"/>
</dbReference>